<evidence type="ECO:0000313" key="3">
    <source>
        <dbReference type="Proteomes" id="UP000189981"/>
    </source>
</evidence>
<dbReference type="AlphaFoldDB" id="A0A1T5AFQ8"/>
<feature type="transmembrane region" description="Helical" evidence="1">
    <location>
        <begin position="144"/>
        <end position="166"/>
    </location>
</feature>
<dbReference type="OrthoDB" id="9806699at2"/>
<sequence length="176" mass="19485">MKINSSRFIVLTLLVILAAFSRALPLVVDHTWNFTAVGALAIFAGAQFNDKRLAFIMPLAAMALADLLFLRNGFSLLVYSGFIAMVACGFLIRNKVNTMNVILASFISASVFYLITNFSFFYPVTLYPRNFAGIIASYTAALPFFRNMLLGNLVYSAVLFGSFYLLSKRYPVLAKA</sequence>
<dbReference type="EMBL" id="FUYR01000001">
    <property type="protein sequence ID" value="SKB33852.1"/>
    <property type="molecule type" value="Genomic_DNA"/>
</dbReference>
<dbReference type="Pfam" id="PF20221">
    <property type="entry name" value="DUF6580"/>
    <property type="match status" value="1"/>
</dbReference>
<keyword evidence="1" id="KW-1133">Transmembrane helix</keyword>
<feature type="transmembrane region" description="Helical" evidence="1">
    <location>
        <begin position="101"/>
        <end position="124"/>
    </location>
</feature>
<protein>
    <recommendedName>
        <fullName evidence="4">Rod shape-determining protein MreD</fullName>
    </recommendedName>
</protein>
<evidence type="ECO:0000256" key="1">
    <source>
        <dbReference type="SAM" id="Phobius"/>
    </source>
</evidence>
<gene>
    <name evidence="2" type="ORF">SAMN05661099_0683</name>
</gene>
<feature type="transmembrane region" description="Helical" evidence="1">
    <location>
        <begin position="76"/>
        <end position="94"/>
    </location>
</feature>
<proteinExistence type="predicted"/>
<evidence type="ECO:0000313" key="2">
    <source>
        <dbReference type="EMBL" id="SKB33852.1"/>
    </source>
</evidence>
<evidence type="ECO:0008006" key="4">
    <source>
        <dbReference type="Google" id="ProtNLM"/>
    </source>
</evidence>
<reference evidence="3" key="1">
    <citation type="submission" date="2017-02" db="EMBL/GenBank/DDBJ databases">
        <authorList>
            <person name="Varghese N."/>
            <person name="Submissions S."/>
        </authorList>
    </citation>
    <scope>NUCLEOTIDE SEQUENCE [LARGE SCALE GENOMIC DNA]</scope>
    <source>
        <strain evidence="3">DSM 22385</strain>
    </source>
</reference>
<name>A0A1T5AFQ8_9SPHI</name>
<dbReference type="InterPro" id="IPR046487">
    <property type="entry name" value="DUF6580"/>
</dbReference>
<dbReference type="Proteomes" id="UP000189981">
    <property type="component" value="Unassembled WGS sequence"/>
</dbReference>
<keyword evidence="1" id="KW-0472">Membrane</keyword>
<accession>A0A1T5AFQ8</accession>
<dbReference type="RefSeq" id="WP_079701241.1">
    <property type="nucleotide sequence ID" value="NZ_FUYR01000001.1"/>
</dbReference>
<keyword evidence="3" id="KW-1185">Reference proteome</keyword>
<dbReference type="STRING" id="572036.SAMN05661099_0683"/>
<organism evidence="2 3">
    <name type="scientific">Daejeonella lutea</name>
    <dbReference type="NCBI Taxonomy" id="572036"/>
    <lineage>
        <taxon>Bacteria</taxon>
        <taxon>Pseudomonadati</taxon>
        <taxon>Bacteroidota</taxon>
        <taxon>Sphingobacteriia</taxon>
        <taxon>Sphingobacteriales</taxon>
        <taxon>Sphingobacteriaceae</taxon>
        <taxon>Daejeonella</taxon>
    </lineage>
</organism>
<keyword evidence="1" id="KW-0812">Transmembrane</keyword>